<dbReference type="Pfam" id="PF07992">
    <property type="entry name" value="Pyr_redox_2"/>
    <property type="match status" value="1"/>
</dbReference>
<keyword evidence="1" id="KW-0285">Flavoprotein</keyword>
<dbReference type="SUPFAM" id="SSF51905">
    <property type="entry name" value="FAD/NAD(P)-binding domain"/>
    <property type="match status" value="1"/>
</dbReference>
<sequence>MQQYEVIIAGGSYAGLSAAMALGRAIRNVLVIDGGDPCNRQTPHSHNFITQDGETPAAIAQKARAQVAAYPTVQFLTDIVTDVQPSGEGFAVTTAAGKQLEAKKILFATGMKDVMPDIAGFAECWGITAVHCPYCHGYEIRGLNTGILANGDMAFEFGKLIRNWTDKLTIFTNGPSTLQPGQATKLAAKGISINEQPIAAVEHVAGVIKRIVFKDTTTLPLEALYAKIPMHQKCPIPEALGCQLDEHGFIVVDFFSKTNVPGVYAAGDNTTMMRSVAAAVAGGTKAGAMINKELVDEGY</sequence>
<reference evidence="4" key="1">
    <citation type="submission" date="2022-10" db="EMBL/GenBank/DDBJ databases">
        <title>Chitinophaga sp. nov., isolated from soil.</title>
        <authorList>
            <person name="Jeon C.O."/>
        </authorList>
    </citation>
    <scope>NUCLEOTIDE SEQUENCE</scope>
    <source>
        <strain evidence="4">R8</strain>
    </source>
</reference>
<dbReference type="Gene3D" id="3.50.50.60">
    <property type="entry name" value="FAD/NAD(P)-binding domain"/>
    <property type="match status" value="2"/>
</dbReference>
<dbReference type="PRINTS" id="PR00368">
    <property type="entry name" value="FADPNR"/>
</dbReference>
<dbReference type="PRINTS" id="PR00469">
    <property type="entry name" value="PNDRDTASEII"/>
</dbReference>
<dbReference type="PANTHER" id="PTHR48105">
    <property type="entry name" value="THIOREDOXIN REDUCTASE 1-RELATED-RELATED"/>
    <property type="match status" value="1"/>
</dbReference>
<proteinExistence type="predicted"/>
<dbReference type="InterPro" id="IPR023753">
    <property type="entry name" value="FAD/NAD-binding_dom"/>
</dbReference>
<organism evidence="4 5">
    <name type="scientific">Chitinophaga horti</name>
    <dbReference type="NCBI Taxonomy" id="2920382"/>
    <lineage>
        <taxon>Bacteria</taxon>
        <taxon>Pseudomonadati</taxon>
        <taxon>Bacteroidota</taxon>
        <taxon>Chitinophagia</taxon>
        <taxon>Chitinophagales</taxon>
        <taxon>Chitinophagaceae</taxon>
        <taxon>Chitinophaga</taxon>
    </lineage>
</organism>
<name>A0ABY6J6J9_9BACT</name>
<keyword evidence="5" id="KW-1185">Reference proteome</keyword>
<protein>
    <submittedName>
        <fullName evidence="4">NAD(P)/FAD-dependent oxidoreductase</fullName>
    </submittedName>
</protein>
<dbReference type="InterPro" id="IPR036188">
    <property type="entry name" value="FAD/NAD-bd_sf"/>
</dbReference>
<evidence type="ECO:0000313" key="4">
    <source>
        <dbReference type="EMBL" id="UYQ95303.1"/>
    </source>
</evidence>
<feature type="domain" description="FAD/NAD(P)-binding" evidence="3">
    <location>
        <begin position="4"/>
        <end position="283"/>
    </location>
</feature>
<evidence type="ECO:0000256" key="1">
    <source>
        <dbReference type="ARBA" id="ARBA00022630"/>
    </source>
</evidence>
<dbReference type="InterPro" id="IPR050097">
    <property type="entry name" value="Ferredoxin-NADP_redctase_2"/>
</dbReference>
<gene>
    <name evidence="4" type="ORF">MKQ68_09360</name>
</gene>
<evidence type="ECO:0000256" key="2">
    <source>
        <dbReference type="ARBA" id="ARBA00023002"/>
    </source>
</evidence>
<dbReference type="Proteomes" id="UP001162741">
    <property type="component" value="Chromosome"/>
</dbReference>
<evidence type="ECO:0000313" key="5">
    <source>
        <dbReference type="Proteomes" id="UP001162741"/>
    </source>
</evidence>
<accession>A0ABY6J6J9</accession>
<evidence type="ECO:0000259" key="3">
    <source>
        <dbReference type="Pfam" id="PF07992"/>
    </source>
</evidence>
<dbReference type="RefSeq" id="WP_255861645.1">
    <property type="nucleotide sequence ID" value="NZ_CP107006.1"/>
</dbReference>
<keyword evidence="2" id="KW-0560">Oxidoreductase</keyword>
<dbReference type="EMBL" id="CP107006">
    <property type="protein sequence ID" value="UYQ95303.1"/>
    <property type="molecule type" value="Genomic_DNA"/>
</dbReference>